<dbReference type="Gene3D" id="3.30.420.150">
    <property type="entry name" value="Exopolyphosphatase. Domain 2"/>
    <property type="match status" value="1"/>
</dbReference>
<dbReference type="EMBL" id="CAJPDT010000053">
    <property type="protein sequence ID" value="CAF9929359.1"/>
    <property type="molecule type" value="Genomic_DNA"/>
</dbReference>
<dbReference type="Proteomes" id="UP000664534">
    <property type="component" value="Unassembled WGS sequence"/>
</dbReference>
<dbReference type="AlphaFoldDB" id="A0A8H3FRM5"/>
<feature type="domain" description="Ppx/GppA phosphatase N-terminal" evidence="1">
    <location>
        <begin position="35"/>
        <end position="332"/>
    </location>
</feature>
<evidence type="ECO:0000259" key="1">
    <source>
        <dbReference type="Pfam" id="PF02541"/>
    </source>
</evidence>
<dbReference type="PANTHER" id="PTHR30005">
    <property type="entry name" value="EXOPOLYPHOSPHATASE"/>
    <property type="match status" value="1"/>
</dbReference>
<dbReference type="OrthoDB" id="2014654at2759"/>
<proteinExistence type="predicted"/>
<dbReference type="FunFam" id="3.30.420.40:FF:000191">
    <property type="entry name" value="Retrograde regulation protein 2"/>
    <property type="match status" value="1"/>
</dbReference>
<feature type="domain" description="RTG2 C-terminal" evidence="2">
    <location>
        <begin position="339"/>
        <end position="538"/>
    </location>
</feature>
<dbReference type="InterPro" id="IPR057512">
    <property type="entry name" value="RTG2_C"/>
</dbReference>
<name>A0A8H3FRM5_9LECA</name>
<organism evidence="3 4">
    <name type="scientific">Imshaugia aleurites</name>
    <dbReference type="NCBI Taxonomy" id="172621"/>
    <lineage>
        <taxon>Eukaryota</taxon>
        <taxon>Fungi</taxon>
        <taxon>Dikarya</taxon>
        <taxon>Ascomycota</taxon>
        <taxon>Pezizomycotina</taxon>
        <taxon>Lecanoromycetes</taxon>
        <taxon>OSLEUM clade</taxon>
        <taxon>Lecanoromycetidae</taxon>
        <taxon>Lecanorales</taxon>
        <taxon>Lecanorineae</taxon>
        <taxon>Parmeliaceae</taxon>
        <taxon>Imshaugia</taxon>
    </lineage>
</organism>
<evidence type="ECO:0000313" key="4">
    <source>
        <dbReference type="Proteomes" id="UP000664534"/>
    </source>
</evidence>
<dbReference type="Gene3D" id="3.30.420.40">
    <property type="match status" value="1"/>
</dbReference>
<dbReference type="GO" id="GO:0006357">
    <property type="term" value="P:regulation of transcription by RNA polymerase II"/>
    <property type="evidence" value="ECO:0007669"/>
    <property type="project" value="TreeGrafter"/>
</dbReference>
<dbReference type="Pfam" id="PF02541">
    <property type="entry name" value="Ppx-GppA"/>
    <property type="match status" value="1"/>
</dbReference>
<dbReference type="InterPro" id="IPR050273">
    <property type="entry name" value="GppA/Ppx_hydrolase"/>
</dbReference>
<dbReference type="Pfam" id="PF23566">
    <property type="entry name" value="RTG2_C"/>
    <property type="match status" value="1"/>
</dbReference>
<reference evidence="3" key="1">
    <citation type="submission" date="2021-03" db="EMBL/GenBank/DDBJ databases">
        <authorList>
            <person name="Tagirdzhanova G."/>
        </authorList>
    </citation>
    <scope>NUCLEOTIDE SEQUENCE</scope>
</reference>
<sequence length="540" mass="58638">MASTASSQHYRALVDIGSNGIRFSISDLSPPTARIMPTVYQNRCGISLYDAQNAAGTKAPIPSSVIEEVVAVLLRFKNTCQDFEVQDNNIRLVATEATRNAINREDLLGQIDERTGWKVDLLTKEEEGRLGAMGIASSIGHIDGICMDMGGGSVQMTWVVKKPNGDVDMSPVGSVSFPYGAAALMSTLSEVNVQKKEAFLLDEIASKFQRGLEDIKIPPGLRDEALRKGGYTLYLSGGGFRGRGYILMSKEGIQPYPIPIINCYSVDAPRFFSNLEESPEGASAFRVSSRRASQVPAVLLVIKSLARAEIPISKVVFTQGGVREGLLYSGLPLSIRAQNPLIASTLPHAPKSAASLTSLLRDAVPDMIETEVLTSTINLLYVHGSMPKDIRAAAALRSTTTGVLAGAHGLSHQDRGMIALILCERWGADFSEADIPLYNSLQILTGRLTWWTKYVGRVAEGIANLFPAGVVRDDEQTIVVESGLSSSNKSIQQCWLKVSVLRQDLVGSVMEWAEDLRKLGKKKHWDKQGSGMKVEVEVRT</sequence>
<gene>
    <name evidence="3" type="ORF">IMSHALPRED_007889</name>
</gene>
<comment type="caution">
    <text evidence="3">The sequence shown here is derived from an EMBL/GenBank/DDBJ whole genome shotgun (WGS) entry which is preliminary data.</text>
</comment>
<evidence type="ECO:0000259" key="2">
    <source>
        <dbReference type="Pfam" id="PF23566"/>
    </source>
</evidence>
<protein>
    <submittedName>
        <fullName evidence="3">Uncharacterized protein</fullName>
    </submittedName>
</protein>
<evidence type="ECO:0000313" key="3">
    <source>
        <dbReference type="EMBL" id="CAF9929359.1"/>
    </source>
</evidence>
<keyword evidence="4" id="KW-1185">Reference proteome</keyword>
<dbReference type="SUPFAM" id="SSF53067">
    <property type="entry name" value="Actin-like ATPase domain"/>
    <property type="match status" value="2"/>
</dbReference>
<dbReference type="PANTHER" id="PTHR30005:SF0">
    <property type="entry name" value="RETROGRADE REGULATION PROTEIN 2"/>
    <property type="match status" value="1"/>
</dbReference>
<dbReference type="InterPro" id="IPR003695">
    <property type="entry name" value="Ppx_GppA_N"/>
</dbReference>
<dbReference type="InterPro" id="IPR043129">
    <property type="entry name" value="ATPase_NBD"/>
</dbReference>
<accession>A0A8H3FRM5</accession>